<keyword evidence="3 7" id="KW-0489">Methyltransferase</keyword>
<evidence type="ECO:0000256" key="5">
    <source>
        <dbReference type="ARBA" id="ARBA00022691"/>
    </source>
</evidence>
<dbReference type="PROSITE" id="PS00092">
    <property type="entry name" value="N6_MTASE"/>
    <property type="match status" value="1"/>
</dbReference>
<evidence type="ECO:0000256" key="2">
    <source>
        <dbReference type="ARBA" id="ARBA00011900"/>
    </source>
</evidence>
<gene>
    <name evidence="7" type="ORF">V6590_02670</name>
</gene>
<dbReference type="Gene3D" id="3.40.50.150">
    <property type="entry name" value="Vaccinia Virus protein VP39"/>
    <property type="match status" value="1"/>
</dbReference>
<dbReference type="Proteomes" id="UP001431963">
    <property type="component" value="Unassembled WGS sequence"/>
</dbReference>
<sequence length="289" mass="32286">MQPTTGAARSRPFKTQLIKWIGNKQKFAHEIIAQFPPAFGAYHEPFLGAGGVMATLAPRQGFGSDIFAPLVEIWQCLADDPAQLKQWYAARWHEFHAASDKVAGYEAIKARYNATPNGADFLFLTRSCYGGVVRFRKSDGHMSTPVGAHDPIAPVAFARRVDTWQNRMHGCRFERMDYAEAMARARPGDLVYCDPPYAHSQTILYGAQSFSLSGLMEAIDACKRRGVHVVLSIDGTKKSGNHYCDIDLPEGLFARELMVNVGRSMLKRFQMGGQTCESEEVRDRLLLTY</sequence>
<evidence type="ECO:0000313" key="8">
    <source>
        <dbReference type="Proteomes" id="UP001431963"/>
    </source>
</evidence>
<dbReference type="EMBL" id="JBALHR010000001">
    <property type="protein sequence ID" value="MEH7827044.1"/>
    <property type="molecule type" value="Genomic_DNA"/>
</dbReference>
<evidence type="ECO:0000313" key="7">
    <source>
        <dbReference type="EMBL" id="MEH7827044.1"/>
    </source>
</evidence>
<dbReference type="PIRSF" id="PIRSF000398">
    <property type="entry name" value="M_m6A_EcoRV"/>
    <property type="match status" value="1"/>
</dbReference>
<accession>A0ABU8BQR2</accession>
<proteinExistence type="inferred from homology"/>
<comment type="catalytic activity">
    <reaction evidence="6">
        <text>a 2'-deoxyadenosine in DNA + S-adenosyl-L-methionine = an N(6)-methyl-2'-deoxyadenosine in DNA + S-adenosyl-L-homocysteine + H(+)</text>
        <dbReference type="Rhea" id="RHEA:15197"/>
        <dbReference type="Rhea" id="RHEA-COMP:12418"/>
        <dbReference type="Rhea" id="RHEA-COMP:12419"/>
        <dbReference type="ChEBI" id="CHEBI:15378"/>
        <dbReference type="ChEBI" id="CHEBI:57856"/>
        <dbReference type="ChEBI" id="CHEBI:59789"/>
        <dbReference type="ChEBI" id="CHEBI:90615"/>
        <dbReference type="ChEBI" id="CHEBI:90616"/>
        <dbReference type="EC" id="2.1.1.72"/>
    </reaction>
</comment>
<dbReference type="GO" id="GO:0008168">
    <property type="term" value="F:methyltransferase activity"/>
    <property type="evidence" value="ECO:0007669"/>
    <property type="project" value="UniProtKB-KW"/>
</dbReference>
<dbReference type="InterPro" id="IPR029063">
    <property type="entry name" value="SAM-dependent_MTases_sf"/>
</dbReference>
<keyword evidence="4" id="KW-0808">Transferase</keyword>
<dbReference type="InterPro" id="IPR012263">
    <property type="entry name" value="M_m6A_EcoRV"/>
</dbReference>
<reference evidence="7" key="1">
    <citation type="submission" date="2024-02" db="EMBL/GenBank/DDBJ databases">
        <title>Genome sequences of strain Gemmobacter sp. JM10B15.</title>
        <authorList>
            <person name="Zhang M."/>
        </authorList>
    </citation>
    <scope>NUCLEOTIDE SEQUENCE</scope>
    <source>
        <strain evidence="7">JM10B15</strain>
    </source>
</reference>
<dbReference type="PANTHER" id="PTHR30481:SF3">
    <property type="entry name" value="DNA ADENINE METHYLASE"/>
    <property type="match status" value="1"/>
</dbReference>
<comment type="caution">
    <text evidence="7">The sequence shown here is derived from an EMBL/GenBank/DDBJ whole genome shotgun (WGS) entry which is preliminary data.</text>
</comment>
<dbReference type="Gene3D" id="1.10.1020.10">
    <property type="entry name" value="Adenine-specific Methyltransferase, Domain 2"/>
    <property type="match status" value="1"/>
</dbReference>
<evidence type="ECO:0000256" key="4">
    <source>
        <dbReference type="ARBA" id="ARBA00022679"/>
    </source>
</evidence>
<dbReference type="EC" id="2.1.1.72" evidence="2"/>
<organism evidence="7 8">
    <name type="scientific">Gemmobacter denitrificans</name>
    <dbReference type="NCBI Taxonomy" id="3123040"/>
    <lineage>
        <taxon>Bacteria</taxon>
        <taxon>Pseudomonadati</taxon>
        <taxon>Pseudomonadota</taxon>
        <taxon>Alphaproteobacteria</taxon>
        <taxon>Rhodobacterales</taxon>
        <taxon>Paracoccaceae</taxon>
        <taxon>Gemmobacter</taxon>
    </lineage>
</organism>
<evidence type="ECO:0000256" key="3">
    <source>
        <dbReference type="ARBA" id="ARBA00022603"/>
    </source>
</evidence>
<name>A0ABU8BQR2_9RHOB</name>
<dbReference type="Pfam" id="PF02086">
    <property type="entry name" value="MethyltransfD12"/>
    <property type="match status" value="1"/>
</dbReference>
<dbReference type="InterPro" id="IPR023095">
    <property type="entry name" value="Ade_MeTrfase_dom_2"/>
</dbReference>
<dbReference type="InterPro" id="IPR002052">
    <property type="entry name" value="DNA_methylase_N6_adenine_CS"/>
</dbReference>
<dbReference type="GO" id="GO:0032259">
    <property type="term" value="P:methylation"/>
    <property type="evidence" value="ECO:0007669"/>
    <property type="project" value="UniProtKB-KW"/>
</dbReference>
<dbReference type="PRINTS" id="PR00505">
    <property type="entry name" value="D12N6MTFRASE"/>
</dbReference>
<comment type="similarity">
    <text evidence="1">Belongs to the N(4)/N(6)-methyltransferase family.</text>
</comment>
<dbReference type="PANTHER" id="PTHR30481">
    <property type="entry name" value="DNA ADENINE METHYLASE"/>
    <property type="match status" value="1"/>
</dbReference>
<evidence type="ECO:0000256" key="6">
    <source>
        <dbReference type="ARBA" id="ARBA00047942"/>
    </source>
</evidence>
<dbReference type="InterPro" id="IPR012327">
    <property type="entry name" value="MeTrfase_D12"/>
</dbReference>
<keyword evidence="8" id="KW-1185">Reference proteome</keyword>
<dbReference type="SUPFAM" id="SSF53335">
    <property type="entry name" value="S-adenosyl-L-methionine-dependent methyltransferases"/>
    <property type="match status" value="1"/>
</dbReference>
<keyword evidence="5" id="KW-0949">S-adenosyl-L-methionine</keyword>
<evidence type="ECO:0000256" key="1">
    <source>
        <dbReference type="ARBA" id="ARBA00006594"/>
    </source>
</evidence>
<dbReference type="RefSeq" id="WP_335419116.1">
    <property type="nucleotide sequence ID" value="NZ_JBALHR010000001.1"/>
</dbReference>
<protein>
    <recommendedName>
        <fullName evidence="2">site-specific DNA-methyltransferase (adenine-specific)</fullName>
        <ecNumber evidence="2">2.1.1.72</ecNumber>
    </recommendedName>
</protein>